<dbReference type="EMBL" id="NWTN01000026">
    <property type="protein sequence ID" value="PRQ65126.1"/>
    <property type="molecule type" value="Genomic_DNA"/>
</dbReference>
<dbReference type="Proteomes" id="UP000238163">
    <property type="component" value="Unassembled WGS sequence"/>
</dbReference>
<reference evidence="1 2" key="2">
    <citation type="submission" date="2018-03" db="EMBL/GenBank/DDBJ databases">
        <title>Genetic Diversity and Phenotypic Plasticity of AHL Mediated Quorum Sensing in Environmental Strains of Vibrio mediterranei.</title>
        <authorList>
            <person name="Lantoine F."/>
            <person name="Vouve F."/>
        </authorList>
    </citation>
    <scope>NUCLEOTIDE SEQUENCE [LARGE SCALE GENOMIC DNA]</scope>
    <source>
        <strain evidence="1 2">17LN0615E</strain>
    </source>
</reference>
<dbReference type="RefSeq" id="WP_106008881.1">
    <property type="nucleotide sequence ID" value="NZ_NWTN01000026.1"/>
</dbReference>
<sequence>MSKTNLNHLQSVRIFKARDEIGQMQARLNELLRVLEAKKPCAGLAYHLGHDIGSCQKRLNEHLINLED</sequence>
<keyword evidence="2" id="KW-1185">Reference proteome</keyword>
<reference evidence="1 2" key="1">
    <citation type="submission" date="2017-09" db="EMBL/GenBank/DDBJ databases">
        <authorList>
            <person name="Girard L."/>
            <person name="Lami R."/>
            <person name="Suzuki M."/>
            <person name="Baudart J."/>
        </authorList>
    </citation>
    <scope>NUCLEOTIDE SEQUENCE [LARGE SCALE GENOMIC DNA]</scope>
    <source>
        <strain evidence="1 2">17LN0615E</strain>
    </source>
</reference>
<accession>A0ABX5D8Y3</accession>
<proteinExistence type="predicted"/>
<gene>
    <name evidence="1" type="ORF">COR51_23685</name>
</gene>
<evidence type="ECO:0000313" key="1">
    <source>
        <dbReference type="EMBL" id="PRQ65126.1"/>
    </source>
</evidence>
<evidence type="ECO:0000313" key="2">
    <source>
        <dbReference type="Proteomes" id="UP000238163"/>
    </source>
</evidence>
<name>A0ABX5D8Y3_9VIBR</name>
<protein>
    <submittedName>
        <fullName evidence="1">Uncharacterized protein</fullName>
    </submittedName>
</protein>
<organism evidence="1 2">
    <name type="scientific">Vibrio mediterranei</name>
    <dbReference type="NCBI Taxonomy" id="689"/>
    <lineage>
        <taxon>Bacteria</taxon>
        <taxon>Pseudomonadati</taxon>
        <taxon>Pseudomonadota</taxon>
        <taxon>Gammaproteobacteria</taxon>
        <taxon>Vibrionales</taxon>
        <taxon>Vibrionaceae</taxon>
        <taxon>Vibrio</taxon>
    </lineage>
</organism>
<comment type="caution">
    <text evidence="1">The sequence shown here is derived from an EMBL/GenBank/DDBJ whole genome shotgun (WGS) entry which is preliminary data.</text>
</comment>